<reference evidence="2 3" key="2">
    <citation type="submission" date="2018-11" db="EMBL/GenBank/DDBJ databases">
        <authorList>
            <consortium name="Pathogen Informatics"/>
        </authorList>
    </citation>
    <scope>NUCLEOTIDE SEQUENCE [LARGE SCALE GENOMIC DNA]</scope>
</reference>
<organism evidence="4">
    <name type="scientific">Brugia timori</name>
    <dbReference type="NCBI Taxonomy" id="42155"/>
    <lineage>
        <taxon>Eukaryota</taxon>
        <taxon>Metazoa</taxon>
        <taxon>Ecdysozoa</taxon>
        <taxon>Nematoda</taxon>
        <taxon>Chromadorea</taxon>
        <taxon>Rhabditida</taxon>
        <taxon>Spirurina</taxon>
        <taxon>Spiruromorpha</taxon>
        <taxon>Filarioidea</taxon>
        <taxon>Onchocercidae</taxon>
        <taxon>Brugia</taxon>
    </lineage>
</organism>
<keyword evidence="1" id="KW-0812">Transmembrane</keyword>
<name>A0A0R3R3C7_9BILA</name>
<protein>
    <submittedName>
        <fullName evidence="4">Neur_chan_memb domain-containing protein</fullName>
    </submittedName>
</protein>
<dbReference type="AlphaFoldDB" id="A0A0R3R3C7"/>
<dbReference type="WBParaSite" id="BTMF_0001451701-mRNA-1">
    <property type="protein sequence ID" value="BTMF_0001451701-mRNA-1"/>
    <property type="gene ID" value="BTMF_0001451701"/>
</dbReference>
<gene>
    <name evidence="2" type="ORF">BTMF_LOCUS12513</name>
</gene>
<dbReference type="EMBL" id="UZAG01019230">
    <property type="protein sequence ID" value="VDO42890.1"/>
    <property type="molecule type" value="Genomic_DNA"/>
</dbReference>
<dbReference type="Proteomes" id="UP000280834">
    <property type="component" value="Unassembled WGS sequence"/>
</dbReference>
<evidence type="ECO:0000256" key="1">
    <source>
        <dbReference type="SAM" id="Phobius"/>
    </source>
</evidence>
<proteinExistence type="predicted"/>
<evidence type="ECO:0000313" key="4">
    <source>
        <dbReference type="WBParaSite" id="BTMF_0001451701-mRNA-1"/>
    </source>
</evidence>
<feature type="transmembrane region" description="Helical" evidence="1">
    <location>
        <begin position="62"/>
        <end position="82"/>
    </location>
</feature>
<reference evidence="4" key="1">
    <citation type="submission" date="2017-02" db="UniProtKB">
        <authorList>
            <consortium name="WormBaseParasite"/>
        </authorList>
    </citation>
    <scope>IDENTIFICATION</scope>
</reference>
<keyword evidence="1" id="KW-1133">Transmembrane helix</keyword>
<evidence type="ECO:0000313" key="2">
    <source>
        <dbReference type="EMBL" id="VDO42890.1"/>
    </source>
</evidence>
<keyword evidence="3" id="KW-1185">Reference proteome</keyword>
<sequence length="92" mass="11072">MKQIIALFYLYYRWNTKISKFHESMLPDDDDMDDIKPPVSYKAMYEGGSESKYTDMEWSVELRYWIVLVVFISLLIIYRSLLPPLQCDTKFQ</sequence>
<accession>A0A0R3R3C7</accession>
<keyword evidence="1" id="KW-0472">Membrane</keyword>
<evidence type="ECO:0000313" key="3">
    <source>
        <dbReference type="Proteomes" id="UP000280834"/>
    </source>
</evidence>